<evidence type="ECO:0000313" key="3">
    <source>
        <dbReference type="Proteomes" id="UP001198893"/>
    </source>
</evidence>
<feature type="transmembrane region" description="Helical" evidence="1">
    <location>
        <begin position="12"/>
        <end position="31"/>
    </location>
</feature>
<accession>A0AAW4WK61</accession>
<dbReference type="EMBL" id="JAJEQW010000017">
    <property type="protein sequence ID" value="MCC2243176.1"/>
    <property type="molecule type" value="Genomic_DNA"/>
</dbReference>
<protein>
    <submittedName>
        <fullName evidence="2">Uncharacterized protein</fullName>
    </submittedName>
</protein>
<evidence type="ECO:0000313" key="2">
    <source>
        <dbReference type="EMBL" id="MCC2243176.1"/>
    </source>
</evidence>
<keyword evidence="1" id="KW-0472">Membrane</keyword>
<sequence>MVKRGKAILKQTGAGIFSYVLFCLGGAYESYYRGANMGFTACIAVCAIAFIILGAVVSFIRKEYDYRKYNAHICLFVSLGLTIQIMVQGNLPPEKSTAICIISYVISIILGIWGALLTTGKIVIKNKNIRSTLRIIETMSLFLLTCLCVIGRRFFGRRGAVLFNALGKQKSSVFFWCCIMIVMMVAAFISAFVKVDIIVRPDFYKSRNENSN</sequence>
<feature type="transmembrane region" description="Helical" evidence="1">
    <location>
        <begin position="37"/>
        <end position="57"/>
    </location>
</feature>
<evidence type="ECO:0000256" key="1">
    <source>
        <dbReference type="SAM" id="Phobius"/>
    </source>
</evidence>
<dbReference type="Proteomes" id="UP001198893">
    <property type="component" value="Unassembled WGS sequence"/>
</dbReference>
<comment type="caution">
    <text evidence="2">The sequence shown here is derived from an EMBL/GenBank/DDBJ whole genome shotgun (WGS) entry which is preliminary data.</text>
</comment>
<keyword evidence="1" id="KW-1133">Transmembrane helix</keyword>
<feature type="transmembrane region" description="Helical" evidence="1">
    <location>
        <begin position="135"/>
        <end position="153"/>
    </location>
</feature>
<feature type="transmembrane region" description="Helical" evidence="1">
    <location>
        <begin position="69"/>
        <end position="89"/>
    </location>
</feature>
<keyword evidence="1" id="KW-0812">Transmembrane</keyword>
<organism evidence="2 3">
    <name type="scientific">Roseburia amylophila</name>
    <dbReference type="NCBI Taxonomy" id="2981794"/>
    <lineage>
        <taxon>Bacteria</taxon>
        <taxon>Bacillati</taxon>
        <taxon>Bacillota</taxon>
        <taxon>Clostridia</taxon>
        <taxon>Lachnospirales</taxon>
        <taxon>Lachnospiraceae</taxon>
        <taxon>Roseburia</taxon>
    </lineage>
</organism>
<dbReference type="AlphaFoldDB" id="A0AAW4WK61"/>
<name>A0AAW4WK61_9FIRM</name>
<proteinExistence type="predicted"/>
<reference evidence="2" key="1">
    <citation type="submission" date="2021-10" db="EMBL/GenBank/DDBJ databases">
        <title>Anaerobic single-cell dispensing facilitates the cultivation of human gut bacteria.</title>
        <authorList>
            <person name="Afrizal A."/>
        </authorList>
    </citation>
    <scope>NUCLEOTIDE SEQUENCE</scope>
    <source>
        <strain evidence="2">CLA-AA-H204</strain>
    </source>
</reference>
<gene>
    <name evidence="2" type="ORF">LKD47_12915</name>
</gene>
<feature type="transmembrane region" description="Helical" evidence="1">
    <location>
        <begin position="101"/>
        <end position="123"/>
    </location>
</feature>
<feature type="transmembrane region" description="Helical" evidence="1">
    <location>
        <begin position="173"/>
        <end position="193"/>
    </location>
</feature>
<dbReference type="RefSeq" id="WP_227710686.1">
    <property type="nucleotide sequence ID" value="NZ_JAJEQW010000017.1"/>
</dbReference>